<feature type="domain" description="HTH luxR-type" evidence="4">
    <location>
        <begin position="636"/>
        <end position="701"/>
    </location>
</feature>
<reference evidence="6" key="1">
    <citation type="journal article" date="2019" name="Int. J. Syst. Evol. Microbiol.">
        <title>The Global Catalogue of Microorganisms (GCM) 10K type strain sequencing project: providing services to taxonomists for standard genome sequencing and annotation.</title>
        <authorList>
            <consortium name="The Broad Institute Genomics Platform"/>
            <consortium name="The Broad Institute Genome Sequencing Center for Infectious Disease"/>
            <person name="Wu L."/>
            <person name="Ma J."/>
        </authorList>
    </citation>
    <scope>NUCLEOTIDE SEQUENCE [LARGE SCALE GENOMIC DNA]</scope>
    <source>
        <strain evidence="6">CCM 7282</strain>
    </source>
</reference>
<dbReference type="CDD" id="cd06170">
    <property type="entry name" value="LuxR_C_like"/>
    <property type="match status" value="1"/>
</dbReference>
<protein>
    <recommendedName>
        <fullName evidence="4">HTH luxR-type domain-containing protein</fullName>
    </recommendedName>
</protein>
<dbReference type="EMBL" id="BMCJ01000007">
    <property type="protein sequence ID" value="GGD00122.1"/>
    <property type="molecule type" value="Genomic_DNA"/>
</dbReference>
<proteinExistence type="predicted"/>
<dbReference type="SMART" id="SM00421">
    <property type="entry name" value="HTH_LUXR"/>
    <property type="match status" value="1"/>
</dbReference>
<dbReference type="SUPFAM" id="SSF46894">
    <property type="entry name" value="C-terminal effector domain of the bipartite response regulators"/>
    <property type="match status" value="1"/>
</dbReference>
<dbReference type="PANTHER" id="PTHR44688">
    <property type="entry name" value="DNA-BINDING TRANSCRIPTIONAL ACTIVATOR DEVR_DOSR"/>
    <property type="match status" value="1"/>
</dbReference>
<dbReference type="Pfam" id="PF00196">
    <property type="entry name" value="GerE"/>
    <property type="match status" value="1"/>
</dbReference>
<name>A0ABQ1PNU6_9BACI</name>
<keyword evidence="6" id="KW-1185">Reference proteome</keyword>
<accession>A0ABQ1PNU6</accession>
<comment type="caution">
    <text evidence="5">The sequence shown here is derived from an EMBL/GenBank/DDBJ whole genome shotgun (WGS) entry which is preliminary data.</text>
</comment>
<dbReference type="RefSeq" id="WP_062438605.1">
    <property type="nucleotide sequence ID" value="NZ_BMCJ01000007.1"/>
</dbReference>
<sequence length="707" mass="79705">MQQSELLEELQQVYAERFGLTILMTDENGERLSSITGDNVLCNHLLDKGDLWGHIQEAAVWKWDVTKPAFYDILPGIYFLVIPISGEDGQEYLIWAGVLAEEGNDLLTLGQLNNRYGTETNWEEMLSEAPAVKPDNKDWWILRSTRLSGLVQALLKEESRSSGFGWQLPLLQKRTGLEKPDIQGLFELFLSERKDYDFLGIAETQDEEQYSITNVAGKEVQNLPGSLFAPGEGFLGRVAITKEAYYWEDIENNPRSFFFHRRNFYPKTIICHPVQRHDGTTAVVFGGSVSVTGVSRQAMDAGQFIASMLEAGLYTYDLQKENNHQLNRLSSLIEICKLMAATPEVKRILYILVDISLNLAEGPFTSVILKDEESDKVQLVSRGNIPASMEVYVRDVIKRYYTERSDTGTEAQLYDTSWGTEVIECPLFHKQELLGVLCVGIGEGTEQQLKEQRTFLETLAIIGAISLQLAKQNQESESTAGQAEALFRAIEQFNKEAFDKADTTAALAGEFAQKIGLPAPMVKDIVTACQLSYYSPSFLKDILGDNKVSDMVKEGLELLDNKESPAWDEVSIGSQVVALGLAYERHPENWEAEVQSEEGIVEEFRTFLKERQVSEQEFTLREGISSPPELMVADSTVKEQMSLSPREHEVLELVIQGLNNKEIAEELYISGHTVKNHVTKIFQKLEVPDRAHAISKVYQLKYQHSNR</sequence>
<evidence type="ECO:0000313" key="6">
    <source>
        <dbReference type="Proteomes" id="UP000619534"/>
    </source>
</evidence>
<keyword evidence="1" id="KW-0805">Transcription regulation</keyword>
<dbReference type="PANTHER" id="PTHR44688:SF16">
    <property type="entry name" value="DNA-BINDING TRANSCRIPTIONAL ACTIVATOR DEVR_DOSR"/>
    <property type="match status" value="1"/>
</dbReference>
<dbReference type="Proteomes" id="UP000619534">
    <property type="component" value="Unassembled WGS sequence"/>
</dbReference>
<dbReference type="Gene3D" id="1.10.10.10">
    <property type="entry name" value="Winged helix-like DNA-binding domain superfamily/Winged helix DNA-binding domain"/>
    <property type="match status" value="1"/>
</dbReference>
<keyword evidence="3" id="KW-0804">Transcription</keyword>
<dbReference type="Gene3D" id="3.30.450.40">
    <property type="match status" value="2"/>
</dbReference>
<evidence type="ECO:0000259" key="4">
    <source>
        <dbReference type="PROSITE" id="PS50043"/>
    </source>
</evidence>
<evidence type="ECO:0000256" key="3">
    <source>
        <dbReference type="ARBA" id="ARBA00023163"/>
    </source>
</evidence>
<dbReference type="PRINTS" id="PR00038">
    <property type="entry name" value="HTHLUXR"/>
</dbReference>
<evidence type="ECO:0000313" key="5">
    <source>
        <dbReference type="EMBL" id="GGD00122.1"/>
    </source>
</evidence>
<keyword evidence="2" id="KW-0238">DNA-binding</keyword>
<organism evidence="5 6">
    <name type="scientific">Thalassobacillus devorans</name>
    <dbReference type="NCBI Taxonomy" id="279813"/>
    <lineage>
        <taxon>Bacteria</taxon>
        <taxon>Bacillati</taxon>
        <taxon>Bacillota</taxon>
        <taxon>Bacilli</taxon>
        <taxon>Bacillales</taxon>
        <taxon>Bacillaceae</taxon>
        <taxon>Thalassobacillus</taxon>
    </lineage>
</organism>
<dbReference type="InterPro" id="IPR029016">
    <property type="entry name" value="GAF-like_dom_sf"/>
</dbReference>
<dbReference type="SUPFAM" id="SSF55781">
    <property type="entry name" value="GAF domain-like"/>
    <property type="match status" value="2"/>
</dbReference>
<evidence type="ECO:0000256" key="2">
    <source>
        <dbReference type="ARBA" id="ARBA00023125"/>
    </source>
</evidence>
<evidence type="ECO:0000256" key="1">
    <source>
        <dbReference type="ARBA" id="ARBA00023015"/>
    </source>
</evidence>
<dbReference type="InterPro" id="IPR016032">
    <property type="entry name" value="Sig_transdc_resp-reg_C-effctor"/>
</dbReference>
<gene>
    <name evidence="5" type="ORF">GCM10007216_33570</name>
</gene>
<dbReference type="InterPro" id="IPR036388">
    <property type="entry name" value="WH-like_DNA-bd_sf"/>
</dbReference>
<dbReference type="InterPro" id="IPR000792">
    <property type="entry name" value="Tscrpt_reg_LuxR_C"/>
</dbReference>
<dbReference type="PROSITE" id="PS50043">
    <property type="entry name" value="HTH_LUXR_2"/>
    <property type="match status" value="1"/>
</dbReference>